<evidence type="ECO:0000256" key="11">
    <source>
        <dbReference type="ARBA" id="ARBA00048366"/>
    </source>
</evidence>
<dbReference type="GO" id="GO:0003725">
    <property type="term" value="F:double-stranded RNA binding"/>
    <property type="evidence" value="ECO:0007669"/>
    <property type="project" value="InterPro"/>
</dbReference>
<reference evidence="13 14" key="1">
    <citation type="submission" date="2016-12" db="EMBL/GenBank/DDBJ databases">
        <title>Discovery of methanogenic haloarchaea.</title>
        <authorList>
            <person name="Sorokin D.Y."/>
            <person name="Makarova K.S."/>
            <person name="Abbas B."/>
            <person name="Ferrer M."/>
            <person name="Golyshin P.N."/>
        </authorList>
    </citation>
    <scope>NUCLEOTIDE SEQUENCE [LARGE SCALE GENOMIC DNA]</scope>
    <source>
        <strain evidence="13">AMET1</strain>
    </source>
</reference>
<comment type="caution">
    <text evidence="13">The sequence shown here is derived from an EMBL/GenBank/DDBJ whole genome shotgun (WGS) entry which is preliminary data.</text>
</comment>
<dbReference type="InterPro" id="IPR006070">
    <property type="entry name" value="Sua5-like_dom"/>
</dbReference>
<feature type="domain" description="YrdC-like" evidence="12">
    <location>
        <begin position="1"/>
        <end position="179"/>
    </location>
</feature>
<dbReference type="OrthoDB" id="39992at2157"/>
<keyword evidence="4" id="KW-0963">Cytoplasm</keyword>
<dbReference type="RefSeq" id="WP_086637837.1">
    <property type="nucleotide sequence ID" value="NZ_MRZU01000004.1"/>
</dbReference>
<dbReference type="AlphaFoldDB" id="A0A1Y3GGL2"/>
<dbReference type="InterPro" id="IPR050156">
    <property type="entry name" value="TC-AMP_synthase_SUA5"/>
</dbReference>
<dbReference type="Proteomes" id="UP000195137">
    <property type="component" value="Unassembled WGS sequence"/>
</dbReference>
<dbReference type="GO" id="GO:0005524">
    <property type="term" value="F:ATP binding"/>
    <property type="evidence" value="ECO:0007669"/>
    <property type="project" value="UniProtKB-KW"/>
</dbReference>
<evidence type="ECO:0000313" key="13">
    <source>
        <dbReference type="EMBL" id="OUJ18575.1"/>
    </source>
</evidence>
<dbReference type="PROSITE" id="PS51163">
    <property type="entry name" value="YRDC"/>
    <property type="match status" value="1"/>
</dbReference>
<evidence type="ECO:0000256" key="4">
    <source>
        <dbReference type="ARBA" id="ARBA00022490"/>
    </source>
</evidence>
<evidence type="ECO:0000313" key="14">
    <source>
        <dbReference type="Proteomes" id="UP000195137"/>
    </source>
</evidence>
<protein>
    <recommendedName>
        <fullName evidence="10">L-threonylcarbamoyladenylate synthase</fullName>
        <ecNumber evidence="3">2.7.7.87</ecNumber>
    </recommendedName>
    <alternativeName>
        <fullName evidence="10">L-threonylcarbamoyladenylate synthase</fullName>
    </alternativeName>
</protein>
<comment type="catalytic activity">
    <reaction evidence="11">
        <text>L-threonine + hydrogencarbonate + ATP = L-threonylcarbamoyladenylate + diphosphate + H2O</text>
        <dbReference type="Rhea" id="RHEA:36407"/>
        <dbReference type="ChEBI" id="CHEBI:15377"/>
        <dbReference type="ChEBI" id="CHEBI:17544"/>
        <dbReference type="ChEBI" id="CHEBI:30616"/>
        <dbReference type="ChEBI" id="CHEBI:33019"/>
        <dbReference type="ChEBI" id="CHEBI:57926"/>
        <dbReference type="ChEBI" id="CHEBI:73682"/>
        <dbReference type="EC" id="2.7.7.87"/>
    </reaction>
</comment>
<evidence type="ECO:0000256" key="1">
    <source>
        <dbReference type="ARBA" id="ARBA00004496"/>
    </source>
</evidence>
<keyword evidence="6" id="KW-0819">tRNA processing</keyword>
<proteinExistence type="inferred from homology"/>
<dbReference type="GO" id="GO:0008033">
    <property type="term" value="P:tRNA processing"/>
    <property type="evidence" value="ECO:0007669"/>
    <property type="project" value="UniProtKB-KW"/>
</dbReference>
<dbReference type="Gene3D" id="3.90.870.10">
    <property type="entry name" value="DHBP synthase"/>
    <property type="match status" value="1"/>
</dbReference>
<evidence type="ECO:0000256" key="5">
    <source>
        <dbReference type="ARBA" id="ARBA00022679"/>
    </source>
</evidence>
<dbReference type="GO" id="GO:0005737">
    <property type="term" value="C:cytoplasm"/>
    <property type="evidence" value="ECO:0007669"/>
    <property type="project" value="UniProtKB-SubCell"/>
</dbReference>
<organism evidence="13 14">
    <name type="scientific">Methanonatronarchaeum thermophilum</name>
    <dbReference type="NCBI Taxonomy" id="1927129"/>
    <lineage>
        <taxon>Archaea</taxon>
        <taxon>Methanobacteriati</taxon>
        <taxon>Methanobacteriota</taxon>
        <taxon>Methanonatronarchaeia</taxon>
        <taxon>Methanonatronarchaeales</taxon>
        <taxon>Methanonatronarchaeaceae</taxon>
        <taxon>Methanonatronarchaeum</taxon>
    </lineage>
</organism>
<dbReference type="PANTHER" id="PTHR17490">
    <property type="entry name" value="SUA5"/>
    <property type="match status" value="1"/>
</dbReference>
<dbReference type="GO" id="GO:0000049">
    <property type="term" value="F:tRNA binding"/>
    <property type="evidence" value="ECO:0007669"/>
    <property type="project" value="TreeGrafter"/>
</dbReference>
<keyword evidence="14" id="KW-1185">Reference proteome</keyword>
<evidence type="ECO:0000256" key="10">
    <source>
        <dbReference type="ARBA" id="ARBA00029774"/>
    </source>
</evidence>
<dbReference type="EMBL" id="MRZU01000004">
    <property type="protein sequence ID" value="OUJ18575.1"/>
    <property type="molecule type" value="Genomic_DNA"/>
</dbReference>
<dbReference type="GO" id="GO:0006450">
    <property type="term" value="P:regulation of translational fidelity"/>
    <property type="evidence" value="ECO:0007669"/>
    <property type="project" value="TreeGrafter"/>
</dbReference>
<keyword evidence="7" id="KW-0548">Nucleotidyltransferase</keyword>
<evidence type="ECO:0000256" key="8">
    <source>
        <dbReference type="ARBA" id="ARBA00022741"/>
    </source>
</evidence>
<dbReference type="PANTHER" id="PTHR17490:SF16">
    <property type="entry name" value="THREONYLCARBAMOYL-AMP SYNTHASE"/>
    <property type="match status" value="1"/>
</dbReference>
<gene>
    <name evidence="13" type="ORF">AMET1_1494</name>
</gene>
<evidence type="ECO:0000259" key="12">
    <source>
        <dbReference type="PROSITE" id="PS51163"/>
    </source>
</evidence>
<dbReference type="NCBIfam" id="TIGR00057">
    <property type="entry name" value="L-threonylcarbamoyladenylate synthase"/>
    <property type="match status" value="1"/>
</dbReference>
<dbReference type="SUPFAM" id="SSF55821">
    <property type="entry name" value="YrdC/RibB"/>
    <property type="match status" value="1"/>
</dbReference>
<evidence type="ECO:0000256" key="6">
    <source>
        <dbReference type="ARBA" id="ARBA00022694"/>
    </source>
</evidence>
<sequence length="190" mass="21074">MIEEAVNTLKKDELIAYPTETVYGVGANALKKPTIEKVFKIKKRSKNKPISLAISSWEMFHEIAEIDKKQLKTLKELMPGPVTAIVKKTDKVPNTLTAGSDKVGVRFPDNKTAIKIIKQFGSPITSTSANITGEKPPKNHKQIKIPVDYIVEAGTTEIGTSSTIIEINKNIKILREGPITKKQIQKIQKK</sequence>
<evidence type="ECO:0000256" key="9">
    <source>
        <dbReference type="ARBA" id="ARBA00022840"/>
    </source>
</evidence>
<dbReference type="GO" id="GO:0061710">
    <property type="term" value="F:L-threonylcarbamoyladenylate synthase"/>
    <property type="evidence" value="ECO:0007669"/>
    <property type="project" value="UniProtKB-EC"/>
</dbReference>
<name>A0A1Y3GGL2_9EURY</name>
<evidence type="ECO:0000256" key="7">
    <source>
        <dbReference type="ARBA" id="ARBA00022695"/>
    </source>
</evidence>
<accession>A0A1Y3GGL2</accession>
<evidence type="ECO:0000256" key="2">
    <source>
        <dbReference type="ARBA" id="ARBA00007663"/>
    </source>
</evidence>
<keyword evidence="9" id="KW-0067">ATP-binding</keyword>
<comment type="subcellular location">
    <subcellularLocation>
        <location evidence="1">Cytoplasm</location>
    </subcellularLocation>
</comment>
<keyword evidence="5" id="KW-0808">Transferase</keyword>
<keyword evidence="8" id="KW-0547">Nucleotide-binding</keyword>
<comment type="similarity">
    <text evidence="2">Belongs to the SUA5 family.</text>
</comment>
<dbReference type="InterPro" id="IPR017945">
    <property type="entry name" value="DHBP_synth_RibB-like_a/b_dom"/>
</dbReference>
<dbReference type="EC" id="2.7.7.87" evidence="3"/>
<evidence type="ECO:0000256" key="3">
    <source>
        <dbReference type="ARBA" id="ARBA00012584"/>
    </source>
</evidence>
<dbReference type="Pfam" id="PF01300">
    <property type="entry name" value="Sua5_yciO_yrdC"/>
    <property type="match status" value="1"/>
</dbReference>